<feature type="region of interest" description="Disordered" evidence="1">
    <location>
        <begin position="185"/>
        <end position="230"/>
    </location>
</feature>
<name>A0A8H5ZSE6_COCSA</name>
<evidence type="ECO:0000313" key="3">
    <source>
        <dbReference type="Proteomes" id="UP000624244"/>
    </source>
</evidence>
<feature type="compositionally biased region" description="Low complexity" evidence="1">
    <location>
        <begin position="87"/>
        <end position="106"/>
    </location>
</feature>
<feature type="compositionally biased region" description="Basic and acidic residues" evidence="1">
    <location>
        <begin position="211"/>
        <end position="223"/>
    </location>
</feature>
<dbReference type="PANTHER" id="PTHR42089">
    <property type="entry name" value="YALI0F09427P"/>
    <property type="match status" value="1"/>
</dbReference>
<comment type="caution">
    <text evidence="2">The sequence shown here is derived from an EMBL/GenBank/DDBJ whole genome shotgun (WGS) entry which is preliminary data.</text>
</comment>
<dbReference type="Proteomes" id="UP000624244">
    <property type="component" value="Unassembled WGS sequence"/>
</dbReference>
<feature type="region of interest" description="Disordered" evidence="1">
    <location>
        <begin position="87"/>
        <end position="125"/>
    </location>
</feature>
<protein>
    <submittedName>
        <fullName evidence="2">Uncharacterized protein</fullName>
    </submittedName>
</protein>
<evidence type="ECO:0000256" key="1">
    <source>
        <dbReference type="SAM" id="MobiDB-lite"/>
    </source>
</evidence>
<proteinExistence type="predicted"/>
<dbReference type="EMBL" id="WNKQ01000001">
    <property type="protein sequence ID" value="KAF5854274.1"/>
    <property type="molecule type" value="Genomic_DNA"/>
</dbReference>
<organism evidence="2 3">
    <name type="scientific">Cochliobolus sativus</name>
    <name type="common">Common root rot and spot blotch fungus</name>
    <name type="synonym">Bipolaris sorokiniana</name>
    <dbReference type="NCBI Taxonomy" id="45130"/>
    <lineage>
        <taxon>Eukaryota</taxon>
        <taxon>Fungi</taxon>
        <taxon>Dikarya</taxon>
        <taxon>Ascomycota</taxon>
        <taxon>Pezizomycotina</taxon>
        <taxon>Dothideomycetes</taxon>
        <taxon>Pleosporomycetidae</taxon>
        <taxon>Pleosporales</taxon>
        <taxon>Pleosporineae</taxon>
        <taxon>Pleosporaceae</taxon>
        <taxon>Bipolaris</taxon>
    </lineage>
</organism>
<gene>
    <name evidence="2" type="ORF">GGP41_007009</name>
</gene>
<reference evidence="2" key="1">
    <citation type="submission" date="2019-11" db="EMBL/GenBank/DDBJ databases">
        <title>Bipolaris sorokiniana Genome sequencing.</title>
        <authorList>
            <person name="Wang H."/>
        </authorList>
    </citation>
    <scope>NUCLEOTIDE SEQUENCE</scope>
</reference>
<sequence>MSECHEEWLREAFWLRSANPRGVTWACLVKPCENVSVILFISMSDMKHGGGDPHPLLAQVPLTVSPFVSLPTATPLPYSYKSLPSTLPPSILSQQQQQQQNESSPSHHPHQQQEESTGAYVVSASGTSASPDQILSSCTALQAHLKQLEDDARRTLAQWEERRRAEDLAEKRRVAPGWLDSGVHILKPEGVDEDKGKDPQQQNLMDLDPQAEQKAKQGEELDRVFGGLKV</sequence>
<dbReference type="AlphaFoldDB" id="A0A8H5ZSE6"/>
<evidence type="ECO:0000313" key="2">
    <source>
        <dbReference type="EMBL" id="KAF5854274.1"/>
    </source>
</evidence>
<accession>A0A8H5ZSE6</accession>
<dbReference type="PANTHER" id="PTHR42089:SF1">
    <property type="entry name" value="YALI0F09427P"/>
    <property type="match status" value="1"/>
</dbReference>
<feature type="compositionally biased region" description="Basic and acidic residues" evidence="1">
    <location>
        <begin position="186"/>
        <end position="198"/>
    </location>
</feature>